<proteinExistence type="predicted"/>
<sequence length="506" mass="57132">MENLRRLVWKVESLSGKTCLPQETTNENLLPTISEENEDTSSLLLTYETELEQTNALLNNEMEPEQTNLDENINCSDIIPNCSDVIPNCSDIIPDINDSETDSNINCNDDNQNINCNDGNQNINCNDVNQNFNCNDDNVEGTTFNGFDTTGGDVGVENEIIFCMFPVKQDTALGEWMMDTLAQLYAFIKCLRSGIYQSILPNRRTAKMQQQSMDLLHRIGDATIVDFTDPRSSEKLEYLNAKIDNCVLKENDIENEELFDLPTSSLKKKISLNSINYAASSLKEKTPLGSINGVELSLSKKESLSSIYGVVDSQDSFPDNSVPTNLVSIQYDNSTEIPSPMSIASGLSFASSMTRATKMSSSSFSYSGPSASRSHIPYKKLDPTRQKTIKSFKKGAKLQLRIMIQKYYKQWKKESGILDLSRKDLRRKAMKTIFEPFEQLVDNTLYGRNFQKKGDGLVGGVKNIIIPYSKYNKLKEAEMQRIDNMEDIIVKFRIFQKKMILDTIIE</sequence>
<gene>
    <name evidence="1" type="ORF">F8M41_009913</name>
</gene>
<name>A0A8H4AUR9_GIGMA</name>
<comment type="caution">
    <text evidence="1">The sequence shown here is derived from an EMBL/GenBank/DDBJ whole genome shotgun (WGS) entry which is preliminary data.</text>
</comment>
<dbReference type="Proteomes" id="UP000439903">
    <property type="component" value="Unassembled WGS sequence"/>
</dbReference>
<dbReference type="EMBL" id="WTPW01000210">
    <property type="protein sequence ID" value="KAF0534631.1"/>
    <property type="molecule type" value="Genomic_DNA"/>
</dbReference>
<accession>A0A8H4AUR9</accession>
<keyword evidence="2" id="KW-1185">Reference proteome</keyword>
<reference evidence="1 2" key="1">
    <citation type="journal article" date="2019" name="Environ. Microbiol.">
        <title>At the nexus of three kingdoms: the genome of the mycorrhizal fungus Gigaspora margarita provides insights into plant, endobacterial and fungal interactions.</title>
        <authorList>
            <person name="Venice F."/>
            <person name="Ghignone S."/>
            <person name="Salvioli di Fossalunga A."/>
            <person name="Amselem J."/>
            <person name="Novero M."/>
            <person name="Xianan X."/>
            <person name="Sedzielewska Toro K."/>
            <person name="Morin E."/>
            <person name="Lipzen A."/>
            <person name="Grigoriev I.V."/>
            <person name="Henrissat B."/>
            <person name="Martin F.M."/>
            <person name="Bonfante P."/>
        </authorList>
    </citation>
    <scope>NUCLEOTIDE SEQUENCE [LARGE SCALE GENOMIC DNA]</scope>
    <source>
        <strain evidence="1 2">BEG34</strain>
    </source>
</reference>
<organism evidence="1 2">
    <name type="scientific">Gigaspora margarita</name>
    <dbReference type="NCBI Taxonomy" id="4874"/>
    <lineage>
        <taxon>Eukaryota</taxon>
        <taxon>Fungi</taxon>
        <taxon>Fungi incertae sedis</taxon>
        <taxon>Mucoromycota</taxon>
        <taxon>Glomeromycotina</taxon>
        <taxon>Glomeromycetes</taxon>
        <taxon>Diversisporales</taxon>
        <taxon>Gigasporaceae</taxon>
        <taxon>Gigaspora</taxon>
    </lineage>
</organism>
<dbReference type="OrthoDB" id="2448501at2759"/>
<dbReference type="AlphaFoldDB" id="A0A8H4AUR9"/>
<evidence type="ECO:0000313" key="1">
    <source>
        <dbReference type="EMBL" id="KAF0534631.1"/>
    </source>
</evidence>
<protein>
    <submittedName>
        <fullName evidence="1">Uncharacterized protein</fullName>
    </submittedName>
</protein>
<evidence type="ECO:0000313" key="2">
    <source>
        <dbReference type="Proteomes" id="UP000439903"/>
    </source>
</evidence>